<feature type="compositionally biased region" description="Low complexity" evidence="2">
    <location>
        <begin position="1"/>
        <end position="15"/>
    </location>
</feature>
<dbReference type="PANTHER" id="PTHR37540">
    <property type="entry name" value="TRANSCRIPTION FACTOR (ACR-2), PUTATIVE-RELATED-RELATED"/>
    <property type="match status" value="1"/>
</dbReference>
<keyword evidence="1" id="KW-0539">Nucleus</keyword>
<keyword evidence="4" id="KW-1185">Reference proteome</keyword>
<evidence type="ECO:0000313" key="3">
    <source>
        <dbReference type="EMBL" id="KAF4495842.1"/>
    </source>
</evidence>
<protein>
    <submittedName>
        <fullName evidence="3">Tachykinin family</fullName>
    </submittedName>
</protein>
<comment type="caution">
    <text evidence="3">The sequence shown here is derived from an EMBL/GenBank/DDBJ whole genome shotgun (WGS) entry which is preliminary data.</text>
</comment>
<organism evidence="3 4">
    <name type="scientific">Fusarium agapanthi</name>
    <dbReference type="NCBI Taxonomy" id="1803897"/>
    <lineage>
        <taxon>Eukaryota</taxon>
        <taxon>Fungi</taxon>
        <taxon>Dikarya</taxon>
        <taxon>Ascomycota</taxon>
        <taxon>Pezizomycotina</taxon>
        <taxon>Sordariomycetes</taxon>
        <taxon>Hypocreomycetidae</taxon>
        <taxon>Hypocreales</taxon>
        <taxon>Nectriaceae</taxon>
        <taxon>Fusarium</taxon>
        <taxon>Fusarium fujikuroi species complex</taxon>
    </lineage>
</organism>
<evidence type="ECO:0000256" key="1">
    <source>
        <dbReference type="ARBA" id="ARBA00023242"/>
    </source>
</evidence>
<feature type="region of interest" description="Disordered" evidence="2">
    <location>
        <begin position="1"/>
        <end position="106"/>
    </location>
</feature>
<name>A0A9P5B6H1_9HYPO</name>
<accession>A0A9P5B6H1</accession>
<dbReference type="OrthoDB" id="4159781at2759"/>
<dbReference type="EMBL" id="LUFC02000602">
    <property type="protein sequence ID" value="KAF4495842.1"/>
    <property type="molecule type" value="Genomic_DNA"/>
</dbReference>
<evidence type="ECO:0000313" key="4">
    <source>
        <dbReference type="Proteomes" id="UP000737391"/>
    </source>
</evidence>
<feature type="compositionally biased region" description="Basic and acidic residues" evidence="2">
    <location>
        <begin position="22"/>
        <end position="54"/>
    </location>
</feature>
<dbReference type="InterPro" id="IPR021858">
    <property type="entry name" value="Fun_TF"/>
</dbReference>
<evidence type="ECO:0000256" key="2">
    <source>
        <dbReference type="SAM" id="MobiDB-lite"/>
    </source>
</evidence>
<sequence length="476" mass="53715">MATNSNSSQNTSDDNLPQKEFAFVEHESNKKELRSHAMREYWKNRRQTMNEEKQKRQKRTQHTLLPTPTTQSTMSDENAESSTSVLNNDASSDTALIPNNERQPDLEGIPSQILSGVNLVFGSSRLDPFEQLPMELSVTHHKLLHHCDSHQPNKADKCLSSTGFSAHAGMMFGPSPNEAFSPMRDVWLPLDLSNPASFNALMALSAAHLSRMQGFGQSEVALEFKSEAVRIVQLWMQDPERAVSDDVLAAILRLLTYEELLTPNSELPLHPILREESELRNLRSLWLVSFIQDIGTFRTNLLRTTQVHYSALHEAILLLKAHRQDHELDTGRPELCSDLEFTRLACLLFICVLLQKSPFESPHDTGTYQEGDWSFQKLDNLNLLNFCLEANHLSWHDSLESLNSILFFHFTASEDTGPDPEYVRSLTTVLASSSGGARYSVERCLLETLCRASGGEQNLFEEKFTPDILLSMISGQ</sequence>
<reference evidence="3" key="1">
    <citation type="submission" date="2020-01" db="EMBL/GenBank/DDBJ databases">
        <title>Identification and distribution of gene clusters putatively required for synthesis of sphingolipid metabolism inhibitors in phylogenetically diverse species of the filamentous fungus Fusarium.</title>
        <authorList>
            <person name="Kim H.-S."/>
            <person name="Busman M."/>
            <person name="Brown D.W."/>
            <person name="Divon H."/>
            <person name="Uhlig S."/>
            <person name="Proctor R.H."/>
        </authorList>
    </citation>
    <scope>NUCLEOTIDE SEQUENCE</scope>
    <source>
        <strain evidence="3">NRRL 31653</strain>
    </source>
</reference>
<proteinExistence type="predicted"/>
<dbReference type="Proteomes" id="UP000737391">
    <property type="component" value="Unassembled WGS sequence"/>
</dbReference>
<feature type="compositionally biased region" description="Low complexity" evidence="2">
    <location>
        <begin position="62"/>
        <end position="73"/>
    </location>
</feature>
<dbReference type="Pfam" id="PF11951">
    <property type="entry name" value="Fungal_trans_2"/>
    <property type="match status" value="1"/>
</dbReference>
<gene>
    <name evidence="3" type="ORF">FAGAP_8027</name>
</gene>
<dbReference type="AlphaFoldDB" id="A0A9P5B6H1"/>
<dbReference type="PANTHER" id="PTHR37540:SF5">
    <property type="entry name" value="TRANSCRIPTION FACTOR DOMAIN-CONTAINING PROTEIN"/>
    <property type="match status" value="1"/>
</dbReference>
<feature type="compositionally biased region" description="Polar residues" evidence="2">
    <location>
        <begin position="74"/>
        <end position="94"/>
    </location>
</feature>